<gene>
    <name evidence="5" type="ORF">ACCI49_18110</name>
</gene>
<dbReference type="InterPro" id="IPR036291">
    <property type="entry name" value="NAD(P)-bd_dom_sf"/>
</dbReference>
<dbReference type="RefSeq" id="WP_371840558.1">
    <property type="nucleotide sequence ID" value="NZ_JBGMEK010000056.1"/>
</dbReference>
<evidence type="ECO:0000256" key="2">
    <source>
        <dbReference type="ARBA" id="ARBA00023002"/>
    </source>
</evidence>
<evidence type="ECO:0000256" key="1">
    <source>
        <dbReference type="ARBA" id="ARBA00006484"/>
    </source>
</evidence>
<dbReference type="Gene3D" id="3.40.50.720">
    <property type="entry name" value="NAD(P)-binding Rossmann-like Domain"/>
    <property type="match status" value="1"/>
</dbReference>
<dbReference type="SMART" id="SM00822">
    <property type="entry name" value="PKS_KR"/>
    <property type="match status" value="1"/>
</dbReference>
<dbReference type="SUPFAM" id="SSF51735">
    <property type="entry name" value="NAD(P)-binding Rossmann-fold domains"/>
    <property type="match status" value="1"/>
</dbReference>
<dbReference type="EMBL" id="JBGMEK010000056">
    <property type="protein sequence ID" value="MFA0812830.1"/>
    <property type="molecule type" value="Genomic_DNA"/>
</dbReference>
<dbReference type="Pfam" id="PF00106">
    <property type="entry name" value="adh_short"/>
    <property type="match status" value="1"/>
</dbReference>
<accession>A0ABV4P568</accession>
<evidence type="ECO:0000256" key="3">
    <source>
        <dbReference type="RuleBase" id="RU000363"/>
    </source>
</evidence>
<dbReference type="PRINTS" id="PR00081">
    <property type="entry name" value="GDHRDH"/>
</dbReference>
<organism evidence="5 6">
    <name type="scientific">Microbulbifer epialgicus</name>
    <dbReference type="NCBI Taxonomy" id="393907"/>
    <lineage>
        <taxon>Bacteria</taxon>
        <taxon>Pseudomonadati</taxon>
        <taxon>Pseudomonadota</taxon>
        <taxon>Gammaproteobacteria</taxon>
        <taxon>Cellvibrionales</taxon>
        <taxon>Microbulbiferaceae</taxon>
        <taxon>Microbulbifer</taxon>
    </lineage>
</organism>
<keyword evidence="6" id="KW-1185">Reference proteome</keyword>
<dbReference type="Proteomes" id="UP001569428">
    <property type="component" value="Unassembled WGS sequence"/>
</dbReference>
<dbReference type="CDD" id="cd05233">
    <property type="entry name" value="SDR_c"/>
    <property type="match status" value="1"/>
</dbReference>
<dbReference type="InterPro" id="IPR020904">
    <property type="entry name" value="Sc_DH/Rdtase_CS"/>
</dbReference>
<dbReference type="InterPro" id="IPR057326">
    <property type="entry name" value="KR_dom"/>
</dbReference>
<dbReference type="PANTHER" id="PTHR43115:SF4">
    <property type="entry name" value="DEHYDROGENASE_REDUCTASE SDR FAMILY MEMBER 11"/>
    <property type="match status" value="1"/>
</dbReference>
<evidence type="ECO:0000259" key="4">
    <source>
        <dbReference type="SMART" id="SM00822"/>
    </source>
</evidence>
<feature type="domain" description="Ketoreductase" evidence="4">
    <location>
        <begin position="4"/>
        <end position="202"/>
    </location>
</feature>
<dbReference type="PANTHER" id="PTHR43115">
    <property type="entry name" value="DEHYDROGENASE/REDUCTASE SDR FAMILY MEMBER 11"/>
    <property type="match status" value="1"/>
</dbReference>
<comment type="similarity">
    <text evidence="1 3">Belongs to the short-chain dehydrogenases/reductases (SDR) family.</text>
</comment>
<keyword evidence="2 5" id="KW-0560">Oxidoreductase</keyword>
<dbReference type="EC" id="1.-.-.-" evidence="5"/>
<protein>
    <submittedName>
        <fullName evidence="5">SDR family oxidoreductase</fullName>
        <ecNumber evidence="5">1.-.-.-</ecNumber>
    </submittedName>
</protein>
<dbReference type="InterPro" id="IPR002347">
    <property type="entry name" value="SDR_fam"/>
</dbReference>
<comment type="caution">
    <text evidence="5">The sequence shown here is derived from an EMBL/GenBank/DDBJ whole genome shotgun (WGS) entry which is preliminary data.</text>
</comment>
<dbReference type="PROSITE" id="PS00061">
    <property type="entry name" value="ADH_SHORT"/>
    <property type="match status" value="1"/>
</dbReference>
<reference evidence="5 6" key="1">
    <citation type="submission" date="2024-08" db="EMBL/GenBank/DDBJ databases">
        <authorList>
            <person name="Ishaq N."/>
        </authorList>
    </citation>
    <scope>NUCLEOTIDE SEQUENCE [LARGE SCALE GENOMIC DNA]</scope>
    <source>
        <strain evidence="5 6">DSM 18651</strain>
    </source>
</reference>
<evidence type="ECO:0000313" key="5">
    <source>
        <dbReference type="EMBL" id="MFA0812830.1"/>
    </source>
</evidence>
<dbReference type="GO" id="GO:0016491">
    <property type="term" value="F:oxidoreductase activity"/>
    <property type="evidence" value="ECO:0007669"/>
    <property type="project" value="UniProtKB-KW"/>
</dbReference>
<name>A0ABV4P568_9GAMM</name>
<evidence type="ECO:0000313" key="6">
    <source>
        <dbReference type="Proteomes" id="UP001569428"/>
    </source>
</evidence>
<proteinExistence type="inferred from homology"/>
<dbReference type="PRINTS" id="PR00080">
    <property type="entry name" value="SDRFAMILY"/>
</dbReference>
<sequence>MTKPLVLITGASSGIGAAIAQEMSAAGHPLLLLARRLDKMEALNLPNTLCRKVDVTDKSALIAAIEEAEQQYGPVDCLVNNAGMMLLGDIANQEPVEWKQMFDVNVLATLNGIQAVLGGMKDRGRGSIINISSLAGVKTFINHAAYCGTKYAVAAIAETVREEVAPKGVRIMTISPGAVETGLVNHTTSQGLVDDYLKWKDSIGGAVNVEDIAHAVMFMYSQPQSVTIRELQIAPTRQER</sequence>